<accession>A0A0C3E463</accession>
<dbReference type="EMBL" id="KN822036">
    <property type="protein sequence ID" value="KIM63254.1"/>
    <property type="molecule type" value="Genomic_DNA"/>
</dbReference>
<name>A0A0C3E463_9AGAM</name>
<dbReference type="InParanoid" id="A0A0C3E463"/>
<protein>
    <submittedName>
        <fullName evidence="1">Uncharacterized protein</fullName>
    </submittedName>
</protein>
<dbReference type="Proteomes" id="UP000053989">
    <property type="component" value="Unassembled WGS sequence"/>
</dbReference>
<evidence type="ECO:0000313" key="2">
    <source>
        <dbReference type="Proteomes" id="UP000053989"/>
    </source>
</evidence>
<organism evidence="1 2">
    <name type="scientific">Scleroderma citrinum Foug A</name>
    <dbReference type="NCBI Taxonomy" id="1036808"/>
    <lineage>
        <taxon>Eukaryota</taxon>
        <taxon>Fungi</taxon>
        <taxon>Dikarya</taxon>
        <taxon>Basidiomycota</taxon>
        <taxon>Agaricomycotina</taxon>
        <taxon>Agaricomycetes</taxon>
        <taxon>Agaricomycetidae</taxon>
        <taxon>Boletales</taxon>
        <taxon>Sclerodermatineae</taxon>
        <taxon>Sclerodermataceae</taxon>
        <taxon>Scleroderma</taxon>
    </lineage>
</organism>
<reference evidence="2" key="2">
    <citation type="submission" date="2015-01" db="EMBL/GenBank/DDBJ databases">
        <title>Evolutionary Origins and Diversification of the Mycorrhizal Mutualists.</title>
        <authorList>
            <consortium name="DOE Joint Genome Institute"/>
            <consortium name="Mycorrhizal Genomics Consortium"/>
            <person name="Kohler A."/>
            <person name="Kuo A."/>
            <person name="Nagy L.G."/>
            <person name="Floudas D."/>
            <person name="Copeland A."/>
            <person name="Barry K.W."/>
            <person name="Cichocki N."/>
            <person name="Veneault-Fourrey C."/>
            <person name="LaButti K."/>
            <person name="Lindquist E.A."/>
            <person name="Lipzen A."/>
            <person name="Lundell T."/>
            <person name="Morin E."/>
            <person name="Murat C."/>
            <person name="Riley R."/>
            <person name="Ohm R."/>
            <person name="Sun H."/>
            <person name="Tunlid A."/>
            <person name="Henrissat B."/>
            <person name="Grigoriev I.V."/>
            <person name="Hibbett D.S."/>
            <person name="Martin F."/>
        </authorList>
    </citation>
    <scope>NUCLEOTIDE SEQUENCE [LARGE SCALE GENOMIC DNA]</scope>
    <source>
        <strain evidence="2">Foug A</strain>
    </source>
</reference>
<reference evidence="1 2" key="1">
    <citation type="submission" date="2014-04" db="EMBL/GenBank/DDBJ databases">
        <authorList>
            <consortium name="DOE Joint Genome Institute"/>
            <person name="Kuo A."/>
            <person name="Kohler A."/>
            <person name="Nagy L.G."/>
            <person name="Floudas D."/>
            <person name="Copeland A."/>
            <person name="Barry K.W."/>
            <person name="Cichocki N."/>
            <person name="Veneault-Fourrey C."/>
            <person name="LaButti K."/>
            <person name="Lindquist E.A."/>
            <person name="Lipzen A."/>
            <person name="Lundell T."/>
            <person name="Morin E."/>
            <person name="Murat C."/>
            <person name="Sun H."/>
            <person name="Tunlid A."/>
            <person name="Henrissat B."/>
            <person name="Grigoriev I.V."/>
            <person name="Hibbett D.S."/>
            <person name="Martin F."/>
            <person name="Nordberg H.P."/>
            <person name="Cantor M.N."/>
            <person name="Hua S.X."/>
        </authorList>
    </citation>
    <scope>NUCLEOTIDE SEQUENCE [LARGE SCALE GENOMIC DNA]</scope>
    <source>
        <strain evidence="1 2">Foug A</strain>
    </source>
</reference>
<sequence>MPRAGGYIIMLLIHVFEGSFEETERQERSLSICLDLLAHLLLYNTIRRGYNGEILLTSSICWRPRCTFVWFLLSFWLLRSGW</sequence>
<dbReference type="AlphaFoldDB" id="A0A0C3E463"/>
<dbReference type="HOGENOM" id="CLU_2559649_0_0_1"/>
<evidence type="ECO:0000313" key="1">
    <source>
        <dbReference type="EMBL" id="KIM63254.1"/>
    </source>
</evidence>
<gene>
    <name evidence="1" type="ORF">SCLCIDRAFT_763223</name>
</gene>
<proteinExistence type="predicted"/>
<keyword evidence="2" id="KW-1185">Reference proteome</keyword>